<feature type="region of interest" description="Disordered" evidence="1">
    <location>
        <begin position="1"/>
        <end position="63"/>
    </location>
</feature>
<dbReference type="STRING" id="658167.SAMN04488135_104241"/>
<evidence type="ECO:0000256" key="1">
    <source>
        <dbReference type="SAM" id="MobiDB-lite"/>
    </source>
</evidence>
<sequence length="63" mass="6992">MPAHANTPGKKSPPTADDGKKAPQAPVDDQPQREDEYLSKFLRTTNPESDEGKKDGRKDKDKK</sequence>
<dbReference type="EMBL" id="FQXE01000004">
    <property type="protein sequence ID" value="SHH70301.1"/>
    <property type="molecule type" value="Genomic_DNA"/>
</dbReference>
<evidence type="ECO:0000313" key="2">
    <source>
        <dbReference type="EMBL" id="SHH70301.1"/>
    </source>
</evidence>
<protein>
    <submittedName>
        <fullName evidence="2">Uncharacterized protein</fullName>
    </submittedName>
</protein>
<dbReference type="AlphaFoldDB" id="A0A1M5V4Z3"/>
<feature type="compositionally biased region" description="Basic and acidic residues" evidence="1">
    <location>
        <begin position="50"/>
        <end position="63"/>
    </location>
</feature>
<keyword evidence="3" id="KW-1185">Reference proteome</keyword>
<gene>
    <name evidence="2" type="ORF">SAMN04488135_104241</name>
</gene>
<evidence type="ECO:0000313" key="3">
    <source>
        <dbReference type="Proteomes" id="UP000184226"/>
    </source>
</evidence>
<proteinExistence type="predicted"/>
<reference evidence="2 3" key="1">
    <citation type="submission" date="2016-11" db="EMBL/GenBank/DDBJ databases">
        <authorList>
            <person name="Jaros S."/>
            <person name="Januszkiewicz K."/>
            <person name="Wedrychowicz H."/>
        </authorList>
    </citation>
    <scope>NUCLEOTIDE SEQUENCE [LARGE SCALE GENOMIC DNA]</scope>
    <source>
        <strain evidence="2 3">CGMCC 1.10190</strain>
    </source>
</reference>
<dbReference type="Proteomes" id="UP000184226">
    <property type="component" value="Unassembled WGS sequence"/>
</dbReference>
<organism evidence="2 3">
    <name type="scientific">Pollutimonas bauzanensis</name>
    <dbReference type="NCBI Taxonomy" id="658167"/>
    <lineage>
        <taxon>Bacteria</taxon>
        <taxon>Pseudomonadati</taxon>
        <taxon>Pseudomonadota</taxon>
        <taxon>Betaproteobacteria</taxon>
        <taxon>Burkholderiales</taxon>
        <taxon>Alcaligenaceae</taxon>
        <taxon>Pollutimonas</taxon>
    </lineage>
</organism>
<name>A0A1M5V4Z3_9BURK</name>
<accession>A0A1M5V4Z3</accession>